<evidence type="ECO:0000256" key="1">
    <source>
        <dbReference type="SAM" id="MobiDB-lite"/>
    </source>
</evidence>
<accession>A0A9B0TLC6</accession>
<dbReference type="PANTHER" id="PTHR12044:SF11">
    <property type="entry name" value="SLP ADAPTER AND CSK-INTERACTING MEMBRANE PROTEIN"/>
    <property type="match status" value="1"/>
</dbReference>
<dbReference type="InterPro" id="IPR028181">
    <property type="entry name" value="SCIMP"/>
</dbReference>
<dbReference type="GO" id="GO:0001772">
    <property type="term" value="C:immunological synapse"/>
    <property type="evidence" value="ECO:0007669"/>
    <property type="project" value="InterPro"/>
</dbReference>
<evidence type="ECO:0000313" key="4">
    <source>
        <dbReference type="RefSeq" id="XP_006863544.1"/>
    </source>
</evidence>
<proteinExistence type="predicted"/>
<name>A0A9B0TLC6_CHRAS</name>
<dbReference type="Pfam" id="PF15050">
    <property type="entry name" value="SCIMP"/>
    <property type="match status" value="1"/>
</dbReference>
<dbReference type="RefSeq" id="XP_006863544.1">
    <property type="nucleotide sequence ID" value="XM_006863482.1"/>
</dbReference>
<feature type="region of interest" description="Disordered" evidence="1">
    <location>
        <begin position="130"/>
        <end position="164"/>
    </location>
</feature>
<dbReference type="Proteomes" id="UP000504623">
    <property type="component" value="Unplaced"/>
</dbReference>
<evidence type="ECO:0000256" key="2">
    <source>
        <dbReference type="SAM" id="Phobius"/>
    </source>
</evidence>
<reference evidence="4" key="1">
    <citation type="submission" date="2025-08" db="UniProtKB">
        <authorList>
            <consortium name="RefSeq"/>
        </authorList>
    </citation>
    <scope>IDENTIFICATION</scope>
    <source>
        <tissue evidence="4">Spleen</tissue>
    </source>
</reference>
<sequence length="207" mass="23404">MKCSSQESGIHLECDVLKPNVIPKSTPDLQVKIGSEPCGMFPMLPNWISNVYVDCVVDFVQTQDSTTMDWWRDYFWILLAGAIIIVSVSLGLILFCACRRHLRQGNKLEIAKPLKQNQRDEENMYENVLNEPTQLPPLPPRSLPSSEAYSPQETPHGPEATYSSLHKIRNTKTVSIPSYVELENDYDDVEMPTAIGNGHFETMISSF</sequence>
<dbReference type="OrthoDB" id="9835673at2759"/>
<gene>
    <name evidence="4" type="primary">SCIMP</name>
</gene>
<dbReference type="CTD" id="388325"/>
<dbReference type="GeneID" id="102814049"/>
<protein>
    <submittedName>
        <fullName evidence="4">SLP adapter and CSK-interacting membrane protein</fullName>
    </submittedName>
</protein>
<keyword evidence="2" id="KW-0812">Transmembrane</keyword>
<dbReference type="PANTHER" id="PTHR12044">
    <property type="entry name" value="BCL2 INTERACTING MEDIATOR OF CELL DEATH"/>
    <property type="match status" value="1"/>
</dbReference>
<organism evidence="3 4">
    <name type="scientific">Chrysochloris asiatica</name>
    <name type="common">Cape golden mole</name>
    <dbReference type="NCBI Taxonomy" id="185453"/>
    <lineage>
        <taxon>Eukaryota</taxon>
        <taxon>Metazoa</taxon>
        <taxon>Chordata</taxon>
        <taxon>Craniata</taxon>
        <taxon>Vertebrata</taxon>
        <taxon>Euteleostomi</taxon>
        <taxon>Mammalia</taxon>
        <taxon>Eutheria</taxon>
        <taxon>Afrotheria</taxon>
        <taxon>Chrysochloridae</taxon>
        <taxon>Chrysochlorinae</taxon>
        <taxon>Chrysochloris</taxon>
    </lineage>
</organism>
<dbReference type="GO" id="GO:0097197">
    <property type="term" value="C:tetraspanin-enriched microdomain"/>
    <property type="evidence" value="ECO:0007669"/>
    <property type="project" value="InterPro"/>
</dbReference>
<dbReference type="InterPro" id="IPR052133">
    <property type="entry name" value="Immune_Signaling-Apoptosis_Reg"/>
</dbReference>
<keyword evidence="3" id="KW-1185">Reference proteome</keyword>
<keyword evidence="2" id="KW-1133">Transmembrane helix</keyword>
<feature type="transmembrane region" description="Helical" evidence="2">
    <location>
        <begin position="74"/>
        <end position="97"/>
    </location>
</feature>
<evidence type="ECO:0000313" key="3">
    <source>
        <dbReference type="Proteomes" id="UP000504623"/>
    </source>
</evidence>
<dbReference type="AlphaFoldDB" id="A0A9B0TLC6"/>
<keyword evidence="2" id="KW-0472">Membrane</keyword>